<protein>
    <submittedName>
        <fullName evidence="2">Uncharacterized protein</fullName>
    </submittedName>
</protein>
<feature type="transmembrane region" description="Helical" evidence="1">
    <location>
        <begin position="61"/>
        <end position="79"/>
    </location>
</feature>
<name>A0ABP7ALI6_9ACTN</name>
<dbReference type="EMBL" id="BAABAB010000036">
    <property type="protein sequence ID" value="GAA3634761.1"/>
    <property type="molecule type" value="Genomic_DNA"/>
</dbReference>
<keyword evidence="3" id="KW-1185">Reference proteome</keyword>
<keyword evidence="1" id="KW-0472">Membrane</keyword>
<feature type="transmembrane region" description="Helical" evidence="1">
    <location>
        <begin position="29"/>
        <end position="49"/>
    </location>
</feature>
<evidence type="ECO:0000256" key="1">
    <source>
        <dbReference type="SAM" id="Phobius"/>
    </source>
</evidence>
<dbReference type="RefSeq" id="WP_344808217.1">
    <property type="nucleotide sequence ID" value="NZ_BAABAB010000036.1"/>
</dbReference>
<accession>A0ABP7ALI6</accession>
<keyword evidence="1" id="KW-0812">Transmembrane</keyword>
<organism evidence="2 3">
    <name type="scientific">Microlunatus ginsengisoli</name>
    <dbReference type="NCBI Taxonomy" id="363863"/>
    <lineage>
        <taxon>Bacteria</taxon>
        <taxon>Bacillati</taxon>
        <taxon>Actinomycetota</taxon>
        <taxon>Actinomycetes</taxon>
        <taxon>Propionibacteriales</taxon>
        <taxon>Propionibacteriaceae</taxon>
        <taxon>Microlunatus</taxon>
    </lineage>
</organism>
<keyword evidence="1" id="KW-1133">Transmembrane helix</keyword>
<reference evidence="3" key="1">
    <citation type="journal article" date="2019" name="Int. J. Syst. Evol. Microbiol.">
        <title>The Global Catalogue of Microorganisms (GCM) 10K type strain sequencing project: providing services to taxonomists for standard genome sequencing and annotation.</title>
        <authorList>
            <consortium name="The Broad Institute Genomics Platform"/>
            <consortium name="The Broad Institute Genome Sequencing Center for Infectious Disease"/>
            <person name="Wu L."/>
            <person name="Ma J."/>
        </authorList>
    </citation>
    <scope>NUCLEOTIDE SEQUENCE [LARGE SCALE GENOMIC DNA]</scope>
    <source>
        <strain evidence="3">JCM 16929</strain>
    </source>
</reference>
<proteinExistence type="predicted"/>
<evidence type="ECO:0000313" key="2">
    <source>
        <dbReference type="EMBL" id="GAA3634761.1"/>
    </source>
</evidence>
<comment type="caution">
    <text evidence="2">The sequence shown here is derived from an EMBL/GenBank/DDBJ whole genome shotgun (WGS) entry which is preliminary data.</text>
</comment>
<gene>
    <name evidence="2" type="ORF">GCM10022236_41710</name>
</gene>
<sequence length="129" mass="13878">MGVNEDVRRGRCDGALVVRCRSCSGSNSLRGLTVGIPLALAGIAAHHAWDAKKEGKEGSAYLPSVALAIVAIVLFVICYNKYTAAKAVCDQINTHRSLERSIERSLGVGHQPSQADLDWITNKCDNLWG</sequence>
<dbReference type="Proteomes" id="UP001501490">
    <property type="component" value="Unassembled WGS sequence"/>
</dbReference>
<evidence type="ECO:0000313" key="3">
    <source>
        <dbReference type="Proteomes" id="UP001501490"/>
    </source>
</evidence>